<dbReference type="Proteomes" id="UP001218218">
    <property type="component" value="Unassembled WGS sequence"/>
</dbReference>
<proteinExistence type="predicted"/>
<reference evidence="1" key="1">
    <citation type="submission" date="2023-03" db="EMBL/GenBank/DDBJ databases">
        <title>Massive genome expansion in bonnet fungi (Mycena s.s.) driven by repeated elements and novel gene families across ecological guilds.</title>
        <authorList>
            <consortium name="Lawrence Berkeley National Laboratory"/>
            <person name="Harder C.B."/>
            <person name="Miyauchi S."/>
            <person name="Viragh M."/>
            <person name="Kuo A."/>
            <person name="Thoen E."/>
            <person name="Andreopoulos B."/>
            <person name="Lu D."/>
            <person name="Skrede I."/>
            <person name="Drula E."/>
            <person name="Henrissat B."/>
            <person name="Morin E."/>
            <person name="Kohler A."/>
            <person name="Barry K."/>
            <person name="LaButti K."/>
            <person name="Morin E."/>
            <person name="Salamov A."/>
            <person name="Lipzen A."/>
            <person name="Mereny Z."/>
            <person name="Hegedus B."/>
            <person name="Baldrian P."/>
            <person name="Stursova M."/>
            <person name="Weitz H."/>
            <person name="Taylor A."/>
            <person name="Grigoriev I.V."/>
            <person name="Nagy L.G."/>
            <person name="Martin F."/>
            <person name="Kauserud H."/>
        </authorList>
    </citation>
    <scope>NUCLEOTIDE SEQUENCE</scope>
    <source>
        <strain evidence="1">CBHHK002</strain>
    </source>
</reference>
<keyword evidence="2" id="KW-1185">Reference proteome</keyword>
<dbReference type="EMBL" id="JARIHO010000011">
    <property type="protein sequence ID" value="KAJ7353704.1"/>
    <property type="molecule type" value="Genomic_DNA"/>
</dbReference>
<organism evidence="1 2">
    <name type="scientific">Mycena albidolilacea</name>
    <dbReference type="NCBI Taxonomy" id="1033008"/>
    <lineage>
        <taxon>Eukaryota</taxon>
        <taxon>Fungi</taxon>
        <taxon>Dikarya</taxon>
        <taxon>Basidiomycota</taxon>
        <taxon>Agaricomycotina</taxon>
        <taxon>Agaricomycetes</taxon>
        <taxon>Agaricomycetidae</taxon>
        <taxon>Agaricales</taxon>
        <taxon>Marasmiineae</taxon>
        <taxon>Mycenaceae</taxon>
        <taxon>Mycena</taxon>
    </lineage>
</organism>
<accession>A0AAD7AC50</accession>
<name>A0AAD7AC50_9AGAR</name>
<gene>
    <name evidence="1" type="ORF">DFH08DRAFT_956744</name>
</gene>
<comment type="caution">
    <text evidence="1">The sequence shown here is derived from an EMBL/GenBank/DDBJ whole genome shotgun (WGS) entry which is preliminary data.</text>
</comment>
<protein>
    <submittedName>
        <fullName evidence="1">Uncharacterized protein</fullName>
    </submittedName>
</protein>
<dbReference type="AlphaFoldDB" id="A0AAD7AC50"/>
<evidence type="ECO:0000313" key="1">
    <source>
        <dbReference type="EMBL" id="KAJ7353704.1"/>
    </source>
</evidence>
<sequence length="187" mass="21092">MPTLNDIVDSEVEEDDKKYLPALLAVPEEELTDDEEDFNLEDNLSATKQFKRDSSPLSEVPTAMNTPIVRNVLTMDLSPLSTTPSTALQTPTMILGNSFLSLSPMYTPRAESKFLTERATQRRLETVRNLRETAAAKKALEDAAKARQLEDNVEKMKSYFDEMPGSLEQRGYSLADFMEYVFNPATR</sequence>
<evidence type="ECO:0000313" key="2">
    <source>
        <dbReference type="Proteomes" id="UP001218218"/>
    </source>
</evidence>